<evidence type="ECO:0000313" key="1">
    <source>
        <dbReference type="EMBL" id="PON82369.1"/>
    </source>
</evidence>
<dbReference type="Proteomes" id="UP000237000">
    <property type="component" value="Unassembled WGS sequence"/>
</dbReference>
<dbReference type="OrthoDB" id="1364464at2759"/>
<comment type="caution">
    <text evidence="1">The sequence shown here is derived from an EMBL/GenBank/DDBJ whole genome shotgun (WGS) entry which is preliminary data.</text>
</comment>
<protein>
    <submittedName>
        <fullName evidence="1">Uncharacterized protein</fullName>
    </submittedName>
</protein>
<organism evidence="1 2">
    <name type="scientific">Trema orientale</name>
    <name type="common">Charcoal tree</name>
    <name type="synonym">Celtis orientalis</name>
    <dbReference type="NCBI Taxonomy" id="63057"/>
    <lineage>
        <taxon>Eukaryota</taxon>
        <taxon>Viridiplantae</taxon>
        <taxon>Streptophyta</taxon>
        <taxon>Embryophyta</taxon>
        <taxon>Tracheophyta</taxon>
        <taxon>Spermatophyta</taxon>
        <taxon>Magnoliopsida</taxon>
        <taxon>eudicotyledons</taxon>
        <taxon>Gunneridae</taxon>
        <taxon>Pentapetalae</taxon>
        <taxon>rosids</taxon>
        <taxon>fabids</taxon>
        <taxon>Rosales</taxon>
        <taxon>Cannabaceae</taxon>
        <taxon>Trema</taxon>
    </lineage>
</organism>
<dbReference type="STRING" id="63057.A0A2P5EA01"/>
<accession>A0A2P5EA01</accession>
<name>A0A2P5EA01_TREOI</name>
<gene>
    <name evidence="1" type="ORF">TorRG33x02_218640</name>
</gene>
<dbReference type="PANTHER" id="PTHR34569">
    <property type="entry name" value="EXPRESSED PROTEIN"/>
    <property type="match status" value="1"/>
</dbReference>
<sequence length="142" mass="16566">MDNHQYHHLNHHHKLQRLHSLKFPRSTSSTTQNSDTAAAVDDVNNIHRYTSLRDLDVAAEGNDFNCINISIKNRLVKRAASAYLQSASILVTRNENYCFSSFWEKLRNKAALRSCWRIYVQDPIRACFRPLLRFFPCMAWSP</sequence>
<dbReference type="InParanoid" id="A0A2P5EA01"/>
<reference evidence="2" key="1">
    <citation type="submission" date="2016-06" db="EMBL/GenBank/DDBJ databases">
        <title>Parallel loss of symbiosis genes in relatives of nitrogen-fixing non-legume Parasponia.</title>
        <authorList>
            <person name="Van Velzen R."/>
            <person name="Holmer R."/>
            <person name="Bu F."/>
            <person name="Rutten L."/>
            <person name="Van Zeijl A."/>
            <person name="Liu W."/>
            <person name="Santuari L."/>
            <person name="Cao Q."/>
            <person name="Sharma T."/>
            <person name="Shen D."/>
            <person name="Roswanjaya Y."/>
            <person name="Wardhani T."/>
            <person name="Kalhor M.S."/>
            <person name="Jansen J."/>
            <person name="Van den Hoogen J."/>
            <person name="Gungor B."/>
            <person name="Hartog M."/>
            <person name="Hontelez J."/>
            <person name="Verver J."/>
            <person name="Yang W.-C."/>
            <person name="Schijlen E."/>
            <person name="Repin R."/>
            <person name="Schilthuizen M."/>
            <person name="Schranz E."/>
            <person name="Heidstra R."/>
            <person name="Miyata K."/>
            <person name="Fedorova E."/>
            <person name="Kohlen W."/>
            <person name="Bisseling T."/>
            <person name="Smit S."/>
            <person name="Geurts R."/>
        </authorList>
    </citation>
    <scope>NUCLEOTIDE SEQUENCE [LARGE SCALE GENOMIC DNA]</scope>
    <source>
        <strain evidence="2">cv. RG33-2</strain>
    </source>
</reference>
<dbReference type="AlphaFoldDB" id="A0A2P5EA01"/>
<dbReference type="PANTHER" id="PTHR34569:SF17">
    <property type="entry name" value="UBIQUITIN-PROTEIN LIGASE ARKADIA-A, PUTATIVE-RELATED"/>
    <property type="match status" value="1"/>
</dbReference>
<proteinExistence type="predicted"/>
<keyword evidence="2" id="KW-1185">Reference proteome</keyword>
<dbReference type="EMBL" id="JXTC01000196">
    <property type="protein sequence ID" value="PON82369.1"/>
    <property type="molecule type" value="Genomic_DNA"/>
</dbReference>
<evidence type="ECO:0000313" key="2">
    <source>
        <dbReference type="Proteomes" id="UP000237000"/>
    </source>
</evidence>